<proteinExistence type="predicted"/>
<dbReference type="AlphaFoldDB" id="A0A6A6DYG1"/>
<reference evidence="1" key="1">
    <citation type="journal article" date="2020" name="Stud. Mycol.">
        <title>101 Dothideomycetes genomes: a test case for predicting lifestyles and emergence of pathogens.</title>
        <authorList>
            <person name="Haridas S."/>
            <person name="Albert R."/>
            <person name="Binder M."/>
            <person name="Bloem J."/>
            <person name="Labutti K."/>
            <person name="Salamov A."/>
            <person name="Andreopoulos B."/>
            <person name="Baker S."/>
            <person name="Barry K."/>
            <person name="Bills G."/>
            <person name="Bluhm B."/>
            <person name="Cannon C."/>
            <person name="Castanera R."/>
            <person name="Culley D."/>
            <person name="Daum C."/>
            <person name="Ezra D."/>
            <person name="Gonzalez J."/>
            <person name="Henrissat B."/>
            <person name="Kuo A."/>
            <person name="Liang C."/>
            <person name="Lipzen A."/>
            <person name="Lutzoni F."/>
            <person name="Magnuson J."/>
            <person name="Mondo S."/>
            <person name="Nolan M."/>
            <person name="Ohm R."/>
            <person name="Pangilinan J."/>
            <person name="Park H.-J."/>
            <person name="Ramirez L."/>
            <person name="Alfaro M."/>
            <person name="Sun H."/>
            <person name="Tritt A."/>
            <person name="Yoshinaga Y."/>
            <person name="Zwiers L.-H."/>
            <person name="Turgeon B."/>
            <person name="Goodwin S."/>
            <person name="Spatafora J."/>
            <person name="Crous P."/>
            <person name="Grigoriev I."/>
        </authorList>
    </citation>
    <scope>NUCLEOTIDE SEQUENCE</scope>
    <source>
        <strain evidence="1">CBS 207.26</strain>
    </source>
</reference>
<evidence type="ECO:0000313" key="2">
    <source>
        <dbReference type="Proteomes" id="UP000800200"/>
    </source>
</evidence>
<organism evidence="1 2">
    <name type="scientific">Zopfia rhizophila CBS 207.26</name>
    <dbReference type="NCBI Taxonomy" id="1314779"/>
    <lineage>
        <taxon>Eukaryota</taxon>
        <taxon>Fungi</taxon>
        <taxon>Dikarya</taxon>
        <taxon>Ascomycota</taxon>
        <taxon>Pezizomycotina</taxon>
        <taxon>Dothideomycetes</taxon>
        <taxon>Dothideomycetes incertae sedis</taxon>
        <taxon>Zopfiaceae</taxon>
        <taxon>Zopfia</taxon>
    </lineage>
</organism>
<name>A0A6A6DYG1_9PEZI</name>
<protein>
    <submittedName>
        <fullName evidence="1">Uncharacterized protein</fullName>
    </submittedName>
</protein>
<dbReference type="EMBL" id="ML994643">
    <property type="protein sequence ID" value="KAF2183412.1"/>
    <property type="molecule type" value="Genomic_DNA"/>
</dbReference>
<sequence length="216" mass="24656">MFSGASVKASPCQTPQSLPDSLIKYVSVSSLRLILSDTKFKGSMGMYMTLVTLVFIPLSKTHQLRSRMSGLQISTTRVLVNRASFLYFGLKRLPMFFARPLLCPMPFCTLHWTRASRVYHRLTTPTLLTIWHSPNLARRARMFRKLIRRWSQYGLCLPTTSTQGSRRSRRSRPQETLNLCPILIAVSVNRGGKEKSMRGADMNAMYAGKITHRRKV</sequence>
<gene>
    <name evidence="1" type="ORF">K469DRAFT_211562</name>
</gene>
<keyword evidence="2" id="KW-1185">Reference proteome</keyword>
<accession>A0A6A6DYG1</accession>
<evidence type="ECO:0000313" key="1">
    <source>
        <dbReference type="EMBL" id="KAF2183412.1"/>
    </source>
</evidence>
<dbReference type="Proteomes" id="UP000800200">
    <property type="component" value="Unassembled WGS sequence"/>
</dbReference>